<evidence type="ECO:0000256" key="1">
    <source>
        <dbReference type="ARBA" id="ARBA00001946"/>
    </source>
</evidence>
<comment type="cofactor">
    <cofactor evidence="15">
        <name>[2Fe-2S] cluster</name>
        <dbReference type="ChEBI" id="CHEBI:190135"/>
    </cofactor>
    <text evidence="15">Binds 1 [2Fe-2S] cluster per subunit. This cluster acts as a Lewis acid cofactor.</text>
</comment>
<dbReference type="EMBL" id="VRZA01000002">
    <property type="protein sequence ID" value="TXS95786.1"/>
    <property type="molecule type" value="Genomic_DNA"/>
</dbReference>
<dbReference type="HAMAP" id="MF_00012">
    <property type="entry name" value="IlvD"/>
    <property type="match status" value="1"/>
</dbReference>
<keyword evidence="10 15" id="KW-0100">Branched-chain amino acid biosynthesis</keyword>
<dbReference type="AlphaFoldDB" id="A0A5C9A4Y2"/>
<feature type="modified residue" description="N6-carboxylysine" evidence="15">
    <location>
        <position position="132"/>
    </location>
</feature>
<dbReference type="GO" id="GO:0009099">
    <property type="term" value="P:L-valine biosynthetic process"/>
    <property type="evidence" value="ECO:0007669"/>
    <property type="project" value="UniProtKB-UniRule"/>
</dbReference>
<keyword evidence="6 15" id="KW-0460">Magnesium</keyword>
<comment type="pathway">
    <text evidence="13 15">Amino-acid biosynthesis; L-isoleucine biosynthesis; L-isoleucine from 2-oxobutanoate: step 3/4.</text>
</comment>
<comment type="caution">
    <text evidence="19">The sequence shown here is derived from an EMBL/GenBank/DDBJ whole genome shotgun (WGS) entry which is preliminary data.</text>
</comment>
<feature type="region of interest" description="Disordered" evidence="16">
    <location>
        <begin position="565"/>
        <end position="585"/>
    </location>
</feature>
<keyword evidence="8 15" id="KW-0411">Iron-sulfur</keyword>
<dbReference type="InterPro" id="IPR056740">
    <property type="entry name" value="ILV_EDD_C"/>
</dbReference>
<evidence type="ECO:0000313" key="20">
    <source>
        <dbReference type="Proteomes" id="UP000321039"/>
    </source>
</evidence>
<evidence type="ECO:0000256" key="15">
    <source>
        <dbReference type="HAMAP-Rule" id="MF_00012"/>
    </source>
</evidence>
<dbReference type="Pfam" id="PF24877">
    <property type="entry name" value="ILV_EDD_C"/>
    <property type="match status" value="1"/>
</dbReference>
<feature type="binding site" evidence="15">
    <location>
        <position position="57"/>
    </location>
    <ligand>
        <name>[2Fe-2S] cluster</name>
        <dbReference type="ChEBI" id="CHEBI:190135"/>
    </ligand>
</feature>
<evidence type="ECO:0000259" key="18">
    <source>
        <dbReference type="Pfam" id="PF24877"/>
    </source>
</evidence>
<evidence type="ECO:0000256" key="9">
    <source>
        <dbReference type="ARBA" id="ARBA00023239"/>
    </source>
</evidence>
<reference evidence="19 20" key="1">
    <citation type="submission" date="2019-08" db="EMBL/GenBank/DDBJ databases">
        <title>Parahaliea maris sp. nov., isolated from the surface seawater.</title>
        <authorList>
            <person name="Liu Y."/>
        </authorList>
    </citation>
    <scope>NUCLEOTIDE SEQUENCE [LARGE SCALE GENOMIC DNA]</scope>
    <source>
        <strain evidence="19 20">HSLHS9</strain>
    </source>
</reference>
<dbReference type="RefSeq" id="WP_148067810.1">
    <property type="nucleotide sequence ID" value="NZ_VRZA01000002.1"/>
</dbReference>
<feature type="binding site" evidence="15">
    <location>
        <position position="131"/>
    </location>
    <ligand>
        <name>Mg(2+)</name>
        <dbReference type="ChEBI" id="CHEBI:18420"/>
    </ligand>
</feature>
<feature type="binding site" evidence="15">
    <location>
        <position position="89"/>
    </location>
    <ligand>
        <name>Mg(2+)</name>
        <dbReference type="ChEBI" id="CHEBI:18420"/>
    </ligand>
</feature>
<dbReference type="NCBIfam" id="NF002068">
    <property type="entry name" value="PRK00911.1"/>
    <property type="match status" value="1"/>
</dbReference>
<dbReference type="InterPro" id="IPR020558">
    <property type="entry name" value="DiOHA_6PGluconate_deHydtase_CS"/>
</dbReference>
<evidence type="ECO:0000256" key="16">
    <source>
        <dbReference type="SAM" id="MobiDB-lite"/>
    </source>
</evidence>
<feature type="domain" description="Dihydroxy-acid/6-phosphogluconate dehydratase C-terminal" evidence="18">
    <location>
        <begin position="370"/>
        <end position="564"/>
    </location>
</feature>
<dbReference type="SUPFAM" id="SSF143975">
    <property type="entry name" value="IlvD/EDD N-terminal domain-like"/>
    <property type="match status" value="1"/>
</dbReference>
<comment type="cofactor">
    <cofactor evidence="1 15">
        <name>Mg(2+)</name>
        <dbReference type="ChEBI" id="CHEBI:18420"/>
    </cofactor>
</comment>
<dbReference type="InterPro" id="IPR000581">
    <property type="entry name" value="ILV_EDD_N"/>
</dbReference>
<sequence length="585" mass="61534">MSDKPNTSRPPYRSNVMKNGPIKAAARAMLRGLGLDDEDIAQPFVGVVSSHGEMSPCNMRLSEVAEQARWGIYREGGTPREFNTISVSDGLVNGHTGMHFSLMSRELIADSIEIVMRAHQYDGLMCIGACDKNFPGMMMALTRLNVPGAFLNGGPALPGRYKDAPADVKTVGEYTGKLIARQTTEDELEDVSRAAWPASGCCAGQFTANTMGMIAEVLGFAPLGSSTIPSVHSQRRAMARSAGRKLMSAVQANFPLPRDLVTRKSLENACAAVAATGGSTNSVLHIPAIANEAGIEFTVEDVAAVFERTPLITHLSPSGPYLYADLHEAGGVPVILKQLLKGGYLHGDCLTLEGTTLDQALADAPEADGKVVEAIEHPRTPHGGLQILKGNLATDGAVIKSAGLDTRHFSGPARVFESEEQCLQALLANQIEDGEVVVIRNEGPVGGPGMREMVTVTALLYGMGKGESVAMVTDGRFSGASRGLCVGYVTPEAAKGGLIGLVENGDTITIDLETQSLHLEVDDGTLQAREASPRPQDASGKAYIAAAGYAQKYIASVGPATRGAVTHSGNVDWRNEAEAAPGSGK</sequence>
<dbReference type="InterPro" id="IPR037237">
    <property type="entry name" value="IlvD/EDD_N"/>
</dbReference>
<dbReference type="InterPro" id="IPR050165">
    <property type="entry name" value="DHAD_IlvD/Edd"/>
</dbReference>
<comment type="function">
    <text evidence="15">Functions in the biosynthesis of branched-chain amino acids. Catalyzes the dehydration of (2R,3R)-2,3-dihydroxy-3-methylpentanoate (2,3-dihydroxy-3-methylvalerate) into 2-oxo-3-methylpentanoate (2-oxo-3-methylvalerate) and of (2R)-2,3-dihydroxy-3-methylbutanoate (2,3-dihydroxyisovalerate) into 2-oxo-3-methylbutanoate (2-oxoisovalerate), the penultimate precursor to L-isoleucine and L-valine, respectively.</text>
</comment>
<dbReference type="GO" id="GO:0051537">
    <property type="term" value="F:2 iron, 2 sulfur cluster binding"/>
    <property type="evidence" value="ECO:0007669"/>
    <property type="project" value="UniProtKB-UniRule"/>
</dbReference>
<dbReference type="UniPathway" id="UPA00047">
    <property type="reaction ID" value="UER00057"/>
</dbReference>
<dbReference type="GO" id="GO:0004160">
    <property type="term" value="F:dihydroxy-acid dehydratase activity"/>
    <property type="evidence" value="ECO:0007669"/>
    <property type="project" value="UniProtKB-UniRule"/>
</dbReference>
<comment type="similarity">
    <text evidence="2 15">Belongs to the IlvD/Edd family.</text>
</comment>
<dbReference type="UniPathway" id="UPA00049">
    <property type="reaction ID" value="UER00061"/>
</dbReference>
<dbReference type="Pfam" id="PF00920">
    <property type="entry name" value="ILVD_EDD_N"/>
    <property type="match status" value="1"/>
</dbReference>
<dbReference type="PROSITE" id="PS00886">
    <property type="entry name" value="ILVD_EDD_1"/>
    <property type="match status" value="1"/>
</dbReference>
<evidence type="ECO:0000256" key="13">
    <source>
        <dbReference type="ARBA" id="ARBA00029437"/>
    </source>
</evidence>
<proteinExistence type="inferred from homology"/>
<comment type="catalytic activity">
    <reaction evidence="11">
        <text>(2R)-2,3-dihydroxy-3-methylbutanoate = 3-methyl-2-oxobutanoate + H2O</text>
        <dbReference type="Rhea" id="RHEA:24809"/>
        <dbReference type="ChEBI" id="CHEBI:11851"/>
        <dbReference type="ChEBI" id="CHEBI:15377"/>
        <dbReference type="ChEBI" id="CHEBI:49072"/>
        <dbReference type="EC" id="4.2.1.9"/>
    </reaction>
    <physiologicalReaction direction="left-to-right" evidence="11">
        <dbReference type="Rhea" id="RHEA:24810"/>
    </physiologicalReaction>
</comment>
<keyword evidence="4 15" id="KW-0001">2Fe-2S</keyword>
<dbReference type="EC" id="4.2.1.9" evidence="14 15"/>
<evidence type="ECO:0000256" key="12">
    <source>
        <dbReference type="ARBA" id="ARBA00029436"/>
    </source>
</evidence>
<accession>A0A5C9A4Y2</accession>
<dbReference type="FunFam" id="3.50.30.80:FF:000001">
    <property type="entry name" value="Dihydroxy-acid dehydratase"/>
    <property type="match status" value="1"/>
</dbReference>
<feature type="active site" description="Proton acceptor" evidence="15">
    <location>
        <position position="478"/>
    </location>
</feature>
<evidence type="ECO:0000256" key="14">
    <source>
        <dbReference type="ARBA" id="ARBA00029490"/>
    </source>
</evidence>
<comment type="pathway">
    <text evidence="12 15">Amino-acid biosynthesis; L-valine biosynthesis; L-valine from pyruvate: step 3/4.</text>
</comment>
<protein>
    <recommendedName>
        <fullName evidence="14 15">Dihydroxy-acid dehydratase</fullName>
        <shortName evidence="15">DAD</shortName>
        <ecNumber evidence="14 15">4.2.1.9</ecNumber>
    </recommendedName>
</protein>
<keyword evidence="3 15" id="KW-0028">Amino-acid biosynthesis</keyword>
<dbReference type="InterPro" id="IPR042096">
    <property type="entry name" value="Dihydro-acid_dehy_C"/>
</dbReference>
<comment type="catalytic activity">
    <reaction evidence="15">
        <text>(2R,3R)-2,3-dihydroxy-3-methylpentanoate = (S)-3-methyl-2-oxopentanoate + H2O</text>
        <dbReference type="Rhea" id="RHEA:27694"/>
        <dbReference type="ChEBI" id="CHEBI:15377"/>
        <dbReference type="ChEBI" id="CHEBI:35146"/>
        <dbReference type="ChEBI" id="CHEBI:49258"/>
        <dbReference type="EC" id="4.2.1.9"/>
    </reaction>
</comment>
<keyword evidence="7 15" id="KW-0408">Iron</keyword>
<evidence type="ECO:0000256" key="10">
    <source>
        <dbReference type="ARBA" id="ARBA00023304"/>
    </source>
</evidence>
<dbReference type="GO" id="GO:0009097">
    <property type="term" value="P:isoleucine biosynthetic process"/>
    <property type="evidence" value="ECO:0007669"/>
    <property type="project" value="UniProtKB-UniRule"/>
</dbReference>
<evidence type="ECO:0000259" key="17">
    <source>
        <dbReference type="Pfam" id="PF00920"/>
    </source>
</evidence>
<keyword evidence="5 15" id="KW-0479">Metal-binding</keyword>
<gene>
    <name evidence="15" type="primary">ilvD</name>
    <name evidence="19" type="ORF">FV139_07940</name>
</gene>
<feature type="binding site" evidence="15">
    <location>
        <position position="452"/>
    </location>
    <ligand>
        <name>Mg(2+)</name>
        <dbReference type="ChEBI" id="CHEBI:18420"/>
    </ligand>
</feature>
<dbReference type="GO" id="GO:0000287">
    <property type="term" value="F:magnesium ion binding"/>
    <property type="evidence" value="ECO:0007669"/>
    <property type="project" value="UniProtKB-UniRule"/>
</dbReference>
<keyword evidence="9 15" id="KW-0456">Lyase</keyword>
<keyword evidence="20" id="KW-1185">Reference proteome</keyword>
<name>A0A5C9A4Y2_9GAMM</name>
<evidence type="ECO:0000256" key="6">
    <source>
        <dbReference type="ARBA" id="ARBA00022842"/>
    </source>
</evidence>
<dbReference type="PANTHER" id="PTHR21000:SF5">
    <property type="entry name" value="DIHYDROXY-ACID DEHYDRATASE, MITOCHONDRIAL"/>
    <property type="match status" value="1"/>
</dbReference>
<comment type="subunit">
    <text evidence="15">Homodimer.</text>
</comment>
<evidence type="ECO:0000256" key="3">
    <source>
        <dbReference type="ARBA" id="ARBA00022605"/>
    </source>
</evidence>
<evidence type="ECO:0000256" key="2">
    <source>
        <dbReference type="ARBA" id="ARBA00006486"/>
    </source>
</evidence>
<evidence type="ECO:0000313" key="19">
    <source>
        <dbReference type="EMBL" id="TXS95786.1"/>
    </source>
</evidence>
<dbReference type="Gene3D" id="3.50.30.80">
    <property type="entry name" value="IlvD/EDD C-terminal domain-like"/>
    <property type="match status" value="1"/>
</dbReference>
<evidence type="ECO:0000256" key="4">
    <source>
        <dbReference type="ARBA" id="ARBA00022714"/>
    </source>
</evidence>
<dbReference type="PROSITE" id="PS00887">
    <property type="entry name" value="ILVD_EDD_2"/>
    <property type="match status" value="1"/>
</dbReference>
<evidence type="ECO:0000256" key="8">
    <source>
        <dbReference type="ARBA" id="ARBA00023014"/>
    </source>
</evidence>
<evidence type="ECO:0000256" key="11">
    <source>
        <dbReference type="ARBA" id="ARBA00029304"/>
    </source>
</evidence>
<dbReference type="InterPro" id="IPR004404">
    <property type="entry name" value="DihydroxyA_deHydtase"/>
</dbReference>
<evidence type="ECO:0000256" key="5">
    <source>
        <dbReference type="ARBA" id="ARBA00022723"/>
    </source>
</evidence>
<dbReference type="PANTHER" id="PTHR21000">
    <property type="entry name" value="DIHYDROXY-ACID DEHYDRATASE DAD"/>
    <property type="match status" value="1"/>
</dbReference>
<feature type="binding site" description="via carbamate group" evidence="15">
    <location>
        <position position="132"/>
    </location>
    <ligand>
        <name>Mg(2+)</name>
        <dbReference type="ChEBI" id="CHEBI:18420"/>
    </ligand>
</feature>
<evidence type="ECO:0000256" key="7">
    <source>
        <dbReference type="ARBA" id="ARBA00023004"/>
    </source>
</evidence>
<organism evidence="19 20">
    <name type="scientific">Parahaliea maris</name>
    <dbReference type="NCBI Taxonomy" id="2716870"/>
    <lineage>
        <taxon>Bacteria</taxon>
        <taxon>Pseudomonadati</taxon>
        <taxon>Pseudomonadota</taxon>
        <taxon>Gammaproteobacteria</taxon>
        <taxon>Cellvibrionales</taxon>
        <taxon>Halieaceae</taxon>
        <taxon>Parahaliea</taxon>
    </lineage>
</organism>
<dbReference type="Proteomes" id="UP000321039">
    <property type="component" value="Unassembled WGS sequence"/>
</dbReference>
<dbReference type="SUPFAM" id="SSF52016">
    <property type="entry name" value="LeuD/IlvD-like"/>
    <property type="match status" value="1"/>
</dbReference>
<comment type="caution">
    <text evidence="15">Lacks conserved residue(s) required for the propagation of feature annotation.</text>
</comment>
<feature type="domain" description="Dihydroxy-acid/6-phosphogluconate dehydratase N-terminal" evidence="17">
    <location>
        <begin position="42"/>
        <end position="359"/>
    </location>
</feature>